<protein>
    <submittedName>
        <fullName evidence="3">Type I restriction and modification enzyme subunit R-like protein</fullName>
    </submittedName>
</protein>
<dbReference type="RefSeq" id="WP_211297716.1">
    <property type="nucleotide sequence ID" value="NZ_BLAU01000001.1"/>
</dbReference>
<keyword evidence="5" id="KW-1185">Reference proteome</keyword>
<proteinExistence type="predicted"/>
<dbReference type="Pfam" id="PF13588">
    <property type="entry name" value="HSDR_N_2"/>
    <property type="match status" value="1"/>
</dbReference>
<sequence length="148" mass="17288">MNLNLPKYNLRIRLADGKKSVFDPCRKKWVPLTPEERVRQLFIRYLNEEKQYPLSLIAVEMSLRINRNAFRSDIVVFGSQAAPLLAVECKAPQVKITQQAFDQIARYNMQLQVKYLVVTNGMEHYCCRFLPDTNSYEFLPAIPDFQSL</sequence>
<dbReference type="AlphaFoldDB" id="A0A2P8CK57"/>
<evidence type="ECO:0000313" key="2">
    <source>
        <dbReference type="EMBL" id="GET19975.1"/>
    </source>
</evidence>
<evidence type="ECO:0000259" key="1">
    <source>
        <dbReference type="Pfam" id="PF13588"/>
    </source>
</evidence>
<gene>
    <name evidence="3" type="ORF">CLV93_101311</name>
    <name evidence="2" type="ORF">JCM18694_02210</name>
</gene>
<dbReference type="InterPro" id="IPR029464">
    <property type="entry name" value="HSDR_N"/>
</dbReference>
<reference evidence="2 5" key="2">
    <citation type="submission" date="2019-10" db="EMBL/GenBank/DDBJ databases">
        <title>Prolixibacter strains distinguished by the presence of nitrate reductase genes were adept at nitrate-dependent anaerobic corrosion of metallic iron and carbon steel.</title>
        <authorList>
            <person name="Iino T."/>
            <person name="Shono N."/>
            <person name="Ito K."/>
            <person name="Nakamura R."/>
            <person name="Sueoka K."/>
            <person name="Harayama S."/>
            <person name="Ohkuma M."/>
        </authorList>
    </citation>
    <scope>NUCLEOTIDE SEQUENCE [LARGE SCALE GENOMIC DNA]</scope>
    <source>
        <strain evidence="2 5">MIC1-1</strain>
    </source>
</reference>
<evidence type="ECO:0000313" key="3">
    <source>
        <dbReference type="EMBL" id="PSK85356.1"/>
    </source>
</evidence>
<accession>A0A2P8CK57</accession>
<evidence type="ECO:0000313" key="5">
    <source>
        <dbReference type="Proteomes" id="UP000396862"/>
    </source>
</evidence>
<comment type="caution">
    <text evidence="3">The sequence shown here is derived from an EMBL/GenBank/DDBJ whole genome shotgun (WGS) entry which is preliminary data.</text>
</comment>
<name>A0A2P8CK57_9BACT</name>
<organism evidence="3 4">
    <name type="scientific">Prolixibacter denitrificans</name>
    <dbReference type="NCBI Taxonomy" id="1541063"/>
    <lineage>
        <taxon>Bacteria</taxon>
        <taxon>Pseudomonadati</taxon>
        <taxon>Bacteroidota</taxon>
        <taxon>Bacteroidia</taxon>
        <taxon>Marinilabiliales</taxon>
        <taxon>Prolixibacteraceae</taxon>
        <taxon>Prolixibacter</taxon>
    </lineage>
</organism>
<evidence type="ECO:0000313" key="4">
    <source>
        <dbReference type="Proteomes" id="UP000240621"/>
    </source>
</evidence>
<dbReference type="EMBL" id="BLAU01000001">
    <property type="protein sequence ID" value="GET19975.1"/>
    <property type="molecule type" value="Genomic_DNA"/>
</dbReference>
<dbReference type="Proteomes" id="UP000396862">
    <property type="component" value="Unassembled WGS sequence"/>
</dbReference>
<dbReference type="EMBL" id="PYGC01000001">
    <property type="protein sequence ID" value="PSK85356.1"/>
    <property type="molecule type" value="Genomic_DNA"/>
</dbReference>
<dbReference type="Proteomes" id="UP000240621">
    <property type="component" value="Unassembled WGS sequence"/>
</dbReference>
<reference evidence="3 4" key="1">
    <citation type="submission" date="2018-03" db="EMBL/GenBank/DDBJ databases">
        <title>Genomic Encyclopedia of Archaeal and Bacterial Type Strains, Phase II (KMG-II): from individual species to whole genera.</title>
        <authorList>
            <person name="Goeker M."/>
        </authorList>
    </citation>
    <scope>NUCLEOTIDE SEQUENCE [LARGE SCALE GENOMIC DNA]</scope>
    <source>
        <strain evidence="3 4">DSM 27267</strain>
    </source>
</reference>
<feature type="domain" description="Type I restriction enzyme R protein N-terminal" evidence="1">
    <location>
        <begin position="34"/>
        <end position="143"/>
    </location>
</feature>